<accession>A0A2N0QI30</accession>
<dbReference type="Proteomes" id="UP000232688">
    <property type="component" value="Unassembled WGS sequence"/>
</dbReference>
<organism evidence="2 3">
    <name type="scientific">Rhizophagus irregularis</name>
    <dbReference type="NCBI Taxonomy" id="588596"/>
    <lineage>
        <taxon>Eukaryota</taxon>
        <taxon>Fungi</taxon>
        <taxon>Fungi incertae sedis</taxon>
        <taxon>Mucoromycota</taxon>
        <taxon>Glomeromycotina</taxon>
        <taxon>Glomeromycetes</taxon>
        <taxon>Glomerales</taxon>
        <taxon>Glomeraceae</taxon>
        <taxon>Rhizophagus</taxon>
    </lineage>
</organism>
<feature type="non-terminal residue" evidence="2">
    <location>
        <position position="102"/>
    </location>
</feature>
<evidence type="ECO:0000313" key="3">
    <source>
        <dbReference type="Proteomes" id="UP000232688"/>
    </source>
</evidence>
<dbReference type="SUPFAM" id="SSF52518">
    <property type="entry name" value="Thiamin diphosphate-binding fold (THDP-binding)"/>
    <property type="match status" value="1"/>
</dbReference>
<feature type="domain" description="Thiamine pyrophosphate enzyme N-terminal TPP-binding" evidence="1">
    <location>
        <begin position="48"/>
        <end position="102"/>
    </location>
</feature>
<reference evidence="2 3" key="2">
    <citation type="submission" date="2017-10" db="EMBL/GenBank/DDBJ databases">
        <title>Genome analyses suggest a sexual origin of heterokaryosis in a supposedly ancient asexual fungus.</title>
        <authorList>
            <person name="Corradi N."/>
            <person name="Sedzielewska K."/>
            <person name="Noel J."/>
            <person name="Charron P."/>
            <person name="Farinelli L."/>
            <person name="Marton T."/>
            <person name="Kruger M."/>
            <person name="Pelin A."/>
            <person name="Brachmann A."/>
            <person name="Corradi N."/>
        </authorList>
    </citation>
    <scope>NUCLEOTIDE SEQUENCE [LARGE SCALE GENOMIC DNA]</scope>
    <source>
        <strain evidence="2 3">A1</strain>
    </source>
</reference>
<evidence type="ECO:0000259" key="1">
    <source>
        <dbReference type="Pfam" id="PF02776"/>
    </source>
</evidence>
<dbReference type="CDD" id="cd07035">
    <property type="entry name" value="TPP_PYR_POX_like"/>
    <property type="match status" value="1"/>
</dbReference>
<sequence>MAKTDIYKGRRIQISGVTPEVDDGQYVGCPSDFLCREEGDALVSKKLGRDVLYDVMKQYDVPYIFGNPGTSELPFIEGELFQEEIEYISALHEANAVGMAMG</sequence>
<protein>
    <recommendedName>
        <fullName evidence="1">Thiamine pyrophosphate enzyme N-terminal TPP-binding domain-containing protein</fullName>
    </recommendedName>
</protein>
<evidence type="ECO:0000313" key="2">
    <source>
        <dbReference type="EMBL" id="PKC50714.1"/>
    </source>
</evidence>
<dbReference type="Pfam" id="PF02776">
    <property type="entry name" value="TPP_enzyme_N"/>
    <property type="match status" value="1"/>
</dbReference>
<gene>
    <name evidence="2" type="ORF">RhiirA1_405903</name>
</gene>
<dbReference type="VEuPathDB" id="FungiDB:RhiirA1_405903"/>
<proteinExistence type="predicted"/>
<dbReference type="InterPro" id="IPR012001">
    <property type="entry name" value="Thiamin_PyroP_enz_TPP-bd_dom"/>
</dbReference>
<dbReference type="AlphaFoldDB" id="A0A2N0QI30"/>
<name>A0A2N0QI30_9GLOM</name>
<comment type="caution">
    <text evidence="2">The sequence shown here is derived from an EMBL/GenBank/DDBJ whole genome shotgun (WGS) entry which is preliminary data.</text>
</comment>
<dbReference type="GO" id="GO:0030976">
    <property type="term" value="F:thiamine pyrophosphate binding"/>
    <property type="evidence" value="ECO:0007669"/>
    <property type="project" value="InterPro"/>
</dbReference>
<dbReference type="Gene3D" id="3.40.50.970">
    <property type="match status" value="1"/>
</dbReference>
<dbReference type="InterPro" id="IPR029061">
    <property type="entry name" value="THDP-binding"/>
</dbReference>
<reference evidence="2 3" key="1">
    <citation type="submission" date="2017-10" db="EMBL/GenBank/DDBJ databases">
        <title>Extensive intraspecific genome diversity in a model arbuscular mycorrhizal fungus.</title>
        <authorList>
            <person name="Chen E.C.H."/>
            <person name="Morin E."/>
            <person name="Baudet D."/>
            <person name="Noel J."/>
            <person name="Ndikumana S."/>
            <person name="Charron P."/>
            <person name="St-Onge C."/>
            <person name="Giorgi J."/>
            <person name="Grigoriev I.V."/>
            <person name="Roux C."/>
            <person name="Martin F.M."/>
            <person name="Corradi N."/>
        </authorList>
    </citation>
    <scope>NUCLEOTIDE SEQUENCE [LARGE SCALE GENOMIC DNA]</scope>
    <source>
        <strain evidence="2 3">A1</strain>
    </source>
</reference>
<dbReference type="EMBL" id="LLXH01009240">
    <property type="protein sequence ID" value="PKC50714.1"/>
    <property type="molecule type" value="Genomic_DNA"/>
</dbReference>